<reference evidence="1" key="1">
    <citation type="submission" date="2019-10" db="EMBL/GenBank/DDBJ databases">
        <authorList>
            <consortium name="DOE Joint Genome Institute"/>
            <person name="Kuo A."/>
            <person name="Miyauchi S."/>
            <person name="Kiss E."/>
            <person name="Drula E."/>
            <person name="Kohler A."/>
            <person name="Sanchez-Garcia M."/>
            <person name="Andreopoulos B."/>
            <person name="Barry K.W."/>
            <person name="Bonito G."/>
            <person name="Buee M."/>
            <person name="Carver A."/>
            <person name="Chen C."/>
            <person name="Cichocki N."/>
            <person name="Clum A."/>
            <person name="Culley D."/>
            <person name="Crous P.W."/>
            <person name="Fauchery L."/>
            <person name="Girlanda M."/>
            <person name="Hayes R."/>
            <person name="Keri Z."/>
            <person name="Labutti K."/>
            <person name="Lipzen A."/>
            <person name="Lombard V."/>
            <person name="Magnuson J."/>
            <person name="Maillard F."/>
            <person name="Morin E."/>
            <person name="Murat C."/>
            <person name="Nolan M."/>
            <person name="Ohm R."/>
            <person name="Pangilinan J."/>
            <person name="Pereira M."/>
            <person name="Perotto S."/>
            <person name="Peter M."/>
            <person name="Riley R."/>
            <person name="Sitrit Y."/>
            <person name="Stielow B."/>
            <person name="Szollosi G."/>
            <person name="Zifcakova L."/>
            <person name="Stursova M."/>
            <person name="Spatafora J.W."/>
            <person name="Tedersoo L."/>
            <person name="Vaario L.-M."/>
            <person name="Yamada A."/>
            <person name="Yan M."/>
            <person name="Wang P."/>
            <person name="Xu J."/>
            <person name="Bruns T."/>
            <person name="Baldrian P."/>
            <person name="Vilgalys R."/>
            <person name="Henrissat B."/>
            <person name="Grigoriev I.V."/>
            <person name="Hibbett D."/>
            <person name="Nagy L.G."/>
            <person name="Martin F.M."/>
        </authorList>
    </citation>
    <scope>NUCLEOTIDE SEQUENCE</scope>
    <source>
        <strain evidence="1">P2</strain>
    </source>
</reference>
<organism evidence="1 2">
    <name type="scientific">Thelephora ganbajun</name>
    <name type="common">Ganba fungus</name>
    <dbReference type="NCBI Taxonomy" id="370292"/>
    <lineage>
        <taxon>Eukaryota</taxon>
        <taxon>Fungi</taxon>
        <taxon>Dikarya</taxon>
        <taxon>Basidiomycota</taxon>
        <taxon>Agaricomycotina</taxon>
        <taxon>Agaricomycetes</taxon>
        <taxon>Thelephorales</taxon>
        <taxon>Thelephoraceae</taxon>
        <taxon>Thelephora</taxon>
    </lineage>
</organism>
<comment type="caution">
    <text evidence="1">The sequence shown here is derived from an EMBL/GenBank/DDBJ whole genome shotgun (WGS) entry which is preliminary data.</text>
</comment>
<evidence type="ECO:0000313" key="1">
    <source>
        <dbReference type="EMBL" id="KAF9652017.1"/>
    </source>
</evidence>
<accession>A0ACB6ZQZ2</accession>
<name>A0ACB6ZQZ2_THEGA</name>
<evidence type="ECO:0000313" key="2">
    <source>
        <dbReference type="Proteomes" id="UP000886501"/>
    </source>
</evidence>
<gene>
    <name evidence="1" type="ORF">BDM02DRAFT_3089902</name>
</gene>
<keyword evidence="2" id="KW-1185">Reference proteome</keyword>
<protein>
    <submittedName>
        <fullName evidence="1">Uncharacterized protein</fullName>
    </submittedName>
</protein>
<sequence>MASVGSDAPVLEPNTQIELEGLSVPLEGDSRDVYRWAVVYENQRGITVFSTPYYSHLSLLPWDPPAFTLPDASEPSHGNFYLTRSHKPTISLSSYPLPSGDWKWVSKSWMIDMRGDGQVQYDGFEYNWFFRKHKWSATNAAWVRRRRWIRLMMRPAKQYLHPGTKPSSTSPNPSVGVPAGQNQSPFLSNGGRSRYSWRSGMQSLPPSVPSSHSATSSTAPGFIWQGDGRDDWERCHDYLRSLTRDGKKLELWRLWLGLGGIPEEGEIDGVVINKKQWTEDEGLLPSQALVKSPKTVNVGTTPPREWIVAAIREHMDEILQTFVYPDSRAHFISVLRKIRDDLGEDAEKFLNSYQSDFWSYTFLNPGALTSSVSMSVKEGKRKEQVPTVEDTDGPPKSVEF</sequence>
<dbReference type="EMBL" id="MU117971">
    <property type="protein sequence ID" value="KAF9652017.1"/>
    <property type="molecule type" value="Genomic_DNA"/>
</dbReference>
<dbReference type="Proteomes" id="UP000886501">
    <property type="component" value="Unassembled WGS sequence"/>
</dbReference>
<proteinExistence type="predicted"/>
<reference evidence="1" key="2">
    <citation type="journal article" date="2020" name="Nat. Commun.">
        <title>Large-scale genome sequencing of mycorrhizal fungi provides insights into the early evolution of symbiotic traits.</title>
        <authorList>
            <person name="Miyauchi S."/>
            <person name="Kiss E."/>
            <person name="Kuo A."/>
            <person name="Drula E."/>
            <person name="Kohler A."/>
            <person name="Sanchez-Garcia M."/>
            <person name="Morin E."/>
            <person name="Andreopoulos B."/>
            <person name="Barry K.W."/>
            <person name="Bonito G."/>
            <person name="Buee M."/>
            <person name="Carver A."/>
            <person name="Chen C."/>
            <person name="Cichocki N."/>
            <person name="Clum A."/>
            <person name="Culley D."/>
            <person name="Crous P.W."/>
            <person name="Fauchery L."/>
            <person name="Girlanda M."/>
            <person name="Hayes R.D."/>
            <person name="Keri Z."/>
            <person name="LaButti K."/>
            <person name="Lipzen A."/>
            <person name="Lombard V."/>
            <person name="Magnuson J."/>
            <person name="Maillard F."/>
            <person name="Murat C."/>
            <person name="Nolan M."/>
            <person name="Ohm R.A."/>
            <person name="Pangilinan J."/>
            <person name="Pereira M.F."/>
            <person name="Perotto S."/>
            <person name="Peter M."/>
            <person name="Pfister S."/>
            <person name="Riley R."/>
            <person name="Sitrit Y."/>
            <person name="Stielow J.B."/>
            <person name="Szollosi G."/>
            <person name="Zifcakova L."/>
            <person name="Stursova M."/>
            <person name="Spatafora J.W."/>
            <person name="Tedersoo L."/>
            <person name="Vaario L.M."/>
            <person name="Yamada A."/>
            <person name="Yan M."/>
            <person name="Wang P."/>
            <person name="Xu J."/>
            <person name="Bruns T."/>
            <person name="Baldrian P."/>
            <person name="Vilgalys R."/>
            <person name="Dunand C."/>
            <person name="Henrissat B."/>
            <person name="Grigoriev I.V."/>
            <person name="Hibbett D."/>
            <person name="Nagy L.G."/>
            <person name="Martin F.M."/>
        </authorList>
    </citation>
    <scope>NUCLEOTIDE SEQUENCE</scope>
    <source>
        <strain evidence="1">P2</strain>
    </source>
</reference>